<sequence>MNTMTKNSLYKQKINTLVAHISASVSEFEEVAKLVSPTSAYLSTRFENLAQQRGIYTEQLCKQFNIEYNFKIEENSDPRKFLKSGDMISHEMVKEILKETVTREEQLVDELQNTQTAMKGISEETIRIVSEICEHAEGAVQIMNRQITEALESSTTTD</sequence>
<protein>
    <recommendedName>
        <fullName evidence="4">DUF2383 domain-containing protein</fullName>
    </recommendedName>
</protein>
<reference evidence="2 3" key="1">
    <citation type="submission" date="2023-04" db="EMBL/GenBank/DDBJ databases">
        <title>A novel bacteria isolated from coastal sediment.</title>
        <authorList>
            <person name="Liu X.-J."/>
            <person name="Du Z.-J."/>
        </authorList>
    </citation>
    <scope>NUCLEOTIDE SEQUENCE [LARGE SCALE GENOMIC DNA]</scope>
    <source>
        <strain evidence="2 3">SDUM461004</strain>
    </source>
</reference>
<organism evidence="2 3">
    <name type="scientific">Thalassobacterium sedimentorum</name>
    <dbReference type="NCBI Taxonomy" id="3041258"/>
    <lineage>
        <taxon>Bacteria</taxon>
        <taxon>Pseudomonadati</taxon>
        <taxon>Verrucomicrobiota</taxon>
        <taxon>Opitutia</taxon>
        <taxon>Puniceicoccales</taxon>
        <taxon>Coraliomargaritaceae</taxon>
        <taxon>Thalassobacterium</taxon>
    </lineage>
</organism>
<feature type="coiled-coil region" evidence="1">
    <location>
        <begin position="94"/>
        <end position="124"/>
    </location>
</feature>
<accession>A0ABU1AL19</accession>
<evidence type="ECO:0000256" key="1">
    <source>
        <dbReference type="SAM" id="Coils"/>
    </source>
</evidence>
<evidence type="ECO:0000313" key="3">
    <source>
        <dbReference type="Proteomes" id="UP001243717"/>
    </source>
</evidence>
<keyword evidence="3" id="KW-1185">Reference proteome</keyword>
<proteinExistence type="predicted"/>
<evidence type="ECO:0000313" key="2">
    <source>
        <dbReference type="EMBL" id="MDQ8194883.1"/>
    </source>
</evidence>
<dbReference type="Proteomes" id="UP001243717">
    <property type="component" value="Unassembled WGS sequence"/>
</dbReference>
<gene>
    <name evidence="2" type="ORF">QEH59_10630</name>
</gene>
<dbReference type="EMBL" id="JARXIC010000015">
    <property type="protein sequence ID" value="MDQ8194883.1"/>
    <property type="molecule type" value="Genomic_DNA"/>
</dbReference>
<name>A0ABU1AL19_9BACT</name>
<dbReference type="RefSeq" id="WP_308985347.1">
    <property type="nucleotide sequence ID" value="NZ_JARXIC010000015.1"/>
</dbReference>
<comment type="caution">
    <text evidence="2">The sequence shown here is derived from an EMBL/GenBank/DDBJ whole genome shotgun (WGS) entry which is preliminary data.</text>
</comment>
<keyword evidence="1" id="KW-0175">Coiled coil</keyword>
<evidence type="ECO:0008006" key="4">
    <source>
        <dbReference type="Google" id="ProtNLM"/>
    </source>
</evidence>